<dbReference type="NCBIfam" id="NF033550">
    <property type="entry name" value="transpos_ISL3"/>
    <property type="match status" value="1"/>
</dbReference>
<feature type="domain" description="Transposase IS204/IS1001/IS1096/IS1165 DDE" evidence="1">
    <location>
        <begin position="151"/>
        <end position="399"/>
    </location>
</feature>
<dbReference type="PANTHER" id="PTHR33498">
    <property type="entry name" value="TRANSPOSASE FOR INSERTION SEQUENCE ELEMENT IS1557"/>
    <property type="match status" value="1"/>
</dbReference>
<sequence>MCALLVGLPDVTVIGVGEWPLWLRITIASAVDRAECSCGGVVHRHGVREVVLVDLPVFGRPTRLVWRKQRRRCTACGRSWCDENRELGTARCALTTRAARWATVQVGRNGRAVSDVARDLGCGWHAVMDAVVAVGEQLIDHPDRIGAVNALGLDETLFARVGRFRTQLWSTQIVDVRRGQLLDVVPRRSAVEPCRWLATRDPNWLAGIEWATLDLSASYRAVFDTMLPDAVQVADPFHVVKLANTALDECRRRVQNETVGHRGRRDDPLWRARRRLSIARERLSDDQHNRLMGLLRAGDPHREVWFAWNAKEVVRQIYDHTDHALAAEWVTEIGRDFTDPEMPFEVRRLGRTITRWAAQIVAWHRSHVTNGPTEAVNNLAKRIKRVAFGLVNFRHHRVRCLLYAGKPDWTLLPTIQP</sequence>
<organism evidence="3">
    <name type="scientific">freshwater metagenome</name>
    <dbReference type="NCBI Taxonomy" id="449393"/>
    <lineage>
        <taxon>unclassified sequences</taxon>
        <taxon>metagenomes</taxon>
        <taxon>ecological metagenomes</taxon>
    </lineage>
</organism>
<dbReference type="InterPro" id="IPR002560">
    <property type="entry name" value="Transposase_DDE"/>
</dbReference>
<evidence type="ECO:0000259" key="1">
    <source>
        <dbReference type="Pfam" id="PF01610"/>
    </source>
</evidence>
<gene>
    <name evidence="3" type="ORF">UFOPK2602_02106</name>
</gene>
<dbReference type="Pfam" id="PF01610">
    <property type="entry name" value="DDE_Tnp_ISL3"/>
    <property type="match status" value="1"/>
</dbReference>
<evidence type="ECO:0000259" key="2">
    <source>
        <dbReference type="Pfam" id="PF14690"/>
    </source>
</evidence>
<name>A0A6J6RX25_9ZZZZ</name>
<proteinExistence type="predicted"/>
<reference evidence="3" key="1">
    <citation type="submission" date="2020-05" db="EMBL/GenBank/DDBJ databases">
        <authorList>
            <person name="Chiriac C."/>
            <person name="Salcher M."/>
            <person name="Ghai R."/>
            <person name="Kavagutti S V."/>
        </authorList>
    </citation>
    <scope>NUCLEOTIDE SEQUENCE</scope>
</reference>
<evidence type="ECO:0000313" key="3">
    <source>
        <dbReference type="EMBL" id="CAB4726888.1"/>
    </source>
</evidence>
<dbReference type="InterPro" id="IPR047951">
    <property type="entry name" value="Transpos_ISL3"/>
</dbReference>
<protein>
    <submittedName>
        <fullName evidence="3">Unannotated protein</fullName>
    </submittedName>
</protein>
<feature type="domain" description="Transposase IS204/IS1001/IS1096/IS1165 zinc-finger" evidence="2">
    <location>
        <begin position="36"/>
        <end position="76"/>
    </location>
</feature>
<dbReference type="Pfam" id="PF14690">
    <property type="entry name" value="Zn_ribbon_ISL3"/>
    <property type="match status" value="1"/>
</dbReference>
<accession>A0A6J6RX25</accession>
<dbReference type="AlphaFoldDB" id="A0A6J6RX25"/>
<dbReference type="InterPro" id="IPR029261">
    <property type="entry name" value="Transposase_Znf"/>
</dbReference>
<dbReference type="PANTHER" id="PTHR33498:SF1">
    <property type="entry name" value="TRANSPOSASE FOR INSERTION SEQUENCE ELEMENT IS1557"/>
    <property type="match status" value="1"/>
</dbReference>
<dbReference type="EMBL" id="CAEZXX010000195">
    <property type="protein sequence ID" value="CAB4726888.1"/>
    <property type="molecule type" value="Genomic_DNA"/>
</dbReference>